<dbReference type="GO" id="GO:0051082">
    <property type="term" value="F:unfolded protein binding"/>
    <property type="evidence" value="ECO:0007669"/>
    <property type="project" value="TreeGrafter"/>
</dbReference>
<evidence type="ECO:0000259" key="3">
    <source>
        <dbReference type="Pfam" id="PF08547"/>
    </source>
</evidence>
<evidence type="ECO:0000256" key="1">
    <source>
        <dbReference type="ARBA" id="ARBA00007884"/>
    </source>
</evidence>
<reference evidence="4 5" key="1">
    <citation type="submission" date="2015-01" db="EMBL/GenBank/DDBJ databases">
        <title>The Genome Sequence of Exophiala mesophila CBS40295.</title>
        <authorList>
            <consortium name="The Broad Institute Genomics Platform"/>
            <person name="Cuomo C."/>
            <person name="de Hoog S."/>
            <person name="Gorbushina A."/>
            <person name="Stielow B."/>
            <person name="Teixiera M."/>
            <person name="Abouelleil A."/>
            <person name="Chapman S.B."/>
            <person name="Priest M."/>
            <person name="Young S.K."/>
            <person name="Wortman J."/>
            <person name="Nusbaum C."/>
            <person name="Birren B."/>
        </authorList>
    </citation>
    <scope>NUCLEOTIDE SEQUENCE [LARGE SCALE GENOMIC DNA]</scope>
    <source>
        <strain evidence="4 5">CBS 40295</strain>
    </source>
</reference>
<comment type="similarity">
    <text evidence="1">Belongs to the CIA30 family.</text>
</comment>
<dbReference type="InterPro" id="IPR008979">
    <property type="entry name" value="Galactose-bd-like_sf"/>
</dbReference>
<dbReference type="InterPro" id="IPR013857">
    <property type="entry name" value="NADH-UbQ_OxRdtase-assoc_prot30"/>
</dbReference>
<dbReference type="GeneID" id="27326535"/>
<dbReference type="Proteomes" id="UP000054302">
    <property type="component" value="Unassembled WGS sequence"/>
</dbReference>
<dbReference type="AlphaFoldDB" id="A0A0D1XLM7"/>
<accession>A0A0D1XLM7</accession>
<dbReference type="EMBL" id="KN847525">
    <property type="protein sequence ID" value="KIV89081.1"/>
    <property type="molecule type" value="Genomic_DNA"/>
</dbReference>
<evidence type="ECO:0000313" key="5">
    <source>
        <dbReference type="Proteomes" id="UP000054302"/>
    </source>
</evidence>
<evidence type="ECO:0000313" key="4">
    <source>
        <dbReference type="EMBL" id="KIV89081.1"/>
    </source>
</evidence>
<dbReference type="OrthoDB" id="426386at2759"/>
<feature type="region of interest" description="Disordered" evidence="2">
    <location>
        <begin position="217"/>
        <end position="239"/>
    </location>
</feature>
<name>A0A0D1XLM7_EXOME</name>
<dbReference type="SUPFAM" id="SSF49785">
    <property type="entry name" value="Galactose-binding domain-like"/>
    <property type="match status" value="1"/>
</dbReference>
<keyword evidence="5" id="KW-1185">Reference proteome</keyword>
<dbReference type="STRING" id="212818.A0A0D1XLM7"/>
<dbReference type="PANTHER" id="PTHR13194">
    <property type="entry name" value="COMPLEX I INTERMEDIATE-ASSOCIATED PROTEIN 30"/>
    <property type="match status" value="1"/>
</dbReference>
<proteinExistence type="inferred from homology"/>
<dbReference type="InterPro" id="IPR039131">
    <property type="entry name" value="NDUFAF1"/>
</dbReference>
<dbReference type="VEuPathDB" id="FungiDB:PV10_08690"/>
<dbReference type="Pfam" id="PF08547">
    <property type="entry name" value="CIA30"/>
    <property type="match status" value="1"/>
</dbReference>
<sequence>MFDFRGLVVVVVVREGAGANKHVLGPGTGWSLESQLDCERDGAYFHGVLDINALGGAGFASQRTEGGDGRWDMSAHQGIEIVWDPVQSDNRVYTLILKDELLPLNPDNGRQRSTVSWEYDFGGSQETATATTTAGGGVGSGPVVCFVPWSGLKPTYRGKPKEDAACLDVSSIKRISIMIRSFFGTQEGRFGLKLLSITACSPLESVADGMIMTRKHDHEPRAPADSSSTDQNARKDNSP</sequence>
<organism evidence="4 5">
    <name type="scientific">Exophiala mesophila</name>
    <name type="common">Black yeast-like fungus</name>
    <dbReference type="NCBI Taxonomy" id="212818"/>
    <lineage>
        <taxon>Eukaryota</taxon>
        <taxon>Fungi</taxon>
        <taxon>Dikarya</taxon>
        <taxon>Ascomycota</taxon>
        <taxon>Pezizomycotina</taxon>
        <taxon>Eurotiomycetes</taxon>
        <taxon>Chaetothyriomycetidae</taxon>
        <taxon>Chaetothyriales</taxon>
        <taxon>Herpotrichiellaceae</taxon>
        <taxon>Exophiala</taxon>
    </lineage>
</organism>
<protein>
    <recommendedName>
        <fullName evidence="3">NADH:ubiquinone oxidoreductase intermediate-associated protein 30 domain-containing protein</fullName>
    </recommendedName>
</protein>
<dbReference type="RefSeq" id="XP_016220655.1">
    <property type="nucleotide sequence ID" value="XM_016373744.1"/>
</dbReference>
<gene>
    <name evidence="4" type="ORF">PV10_08690</name>
</gene>
<evidence type="ECO:0000256" key="2">
    <source>
        <dbReference type="SAM" id="MobiDB-lite"/>
    </source>
</evidence>
<dbReference type="PANTHER" id="PTHR13194:SF19">
    <property type="entry name" value="NAD(P)-BINDING ROSSMANN-FOLD SUPERFAMILY PROTEIN"/>
    <property type="match status" value="1"/>
</dbReference>
<dbReference type="GO" id="GO:0010257">
    <property type="term" value="P:NADH dehydrogenase complex assembly"/>
    <property type="evidence" value="ECO:0007669"/>
    <property type="project" value="TreeGrafter"/>
</dbReference>
<dbReference type="HOGENOM" id="CLU_111197_0_0_1"/>
<feature type="domain" description="NADH:ubiquinone oxidoreductase intermediate-associated protein 30" evidence="3">
    <location>
        <begin position="33"/>
        <end position="193"/>
    </location>
</feature>